<proteinExistence type="predicted"/>
<dbReference type="SUPFAM" id="SSF51695">
    <property type="entry name" value="PLC-like phosphodiesterases"/>
    <property type="match status" value="1"/>
</dbReference>
<protein>
    <submittedName>
        <fullName evidence="1">Glycerophosphodiester phosphodiesterase</fullName>
    </submittedName>
</protein>
<comment type="caution">
    <text evidence="1">The sequence shown here is derived from an EMBL/GenBank/DDBJ whole genome shotgun (WGS) entry which is preliminary data.</text>
</comment>
<dbReference type="PANTHER" id="PTHR46211">
    <property type="entry name" value="GLYCEROPHOSPHORYL DIESTER PHOSPHODIESTERASE"/>
    <property type="match status" value="1"/>
</dbReference>
<dbReference type="PANTHER" id="PTHR46211:SF14">
    <property type="entry name" value="GLYCEROPHOSPHODIESTER PHOSPHODIESTERASE"/>
    <property type="match status" value="1"/>
</dbReference>
<dbReference type="GO" id="GO:0006629">
    <property type="term" value="P:lipid metabolic process"/>
    <property type="evidence" value="ECO:0007669"/>
    <property type="project" value="InterPro"/>
</dbReference>
<dbReference type="InterPro" id="IPR017946">
    <property type="entry name" value="PLC-like_Pdiesterase_TIM-brl"/>
</dbReference>
<evidence type="ECO:0000313" key="1">
    <source>
        <dbReference type="EMBL" id="MBA5728932.1"/>
    </source>
</evidence>
<dbReference type="CDD" id="cd08556">
    <property type="entry name" value="GDPD"/>
    <property type="match status" value="1"/>
</dbReference>
<dbReference type="GO" id="GO:0008081">
    <property type="term" value="F:phosphoric diester hydrolase activity"/>
    <property type="evidence" value="ECO:0007669"/>
    <property type="project" value="InterPro"/>
</dbReference>
<keyword evidence="2" id="KW-1185">Reference proteome</keyword>
<reference evidence="1 2" key="1">
    <citation type="submission" date="2020-06" db="EMBL/GenBank/DDBJ databases">
        <title>Reclassification of Facklamia ignava, Facklamia soureckii and Facklami tabacinasalis as Falseniella iganva gen. nov., comb. nov., Hutsoniella ignava gen. nov., comb. nov., and Ruoffia tabacinasalis gen. nov., comb. nov and description of Ruoffia haltotolerans sp. nov., isolated from hypersaline Inland Sea of Qatar.</title>
        <authorList>
            <person name="Fotedar R."/>
            <person name="Sankaranarayanan K."/>
            <person name="Lawson P."/>
            <person name="Caldwell M."/>
            <person name="Zeyara A."/>
            <person name="Al Malki A."/>
            <person name="Ali M."/>
        </authorList>
    </citation>
    <scope>NUCLEOTIDE SEQUENCE [LARGE SCALE GENOMIC DNA]</scope>
    <source>
        <strain evidence="1 2">INB8</strain>
    </source>
</reference>
<evidence type="ECO:0000313" key="2">
    <source>
        <dbReference type="Proteomes" id="UP000571018"/>
    </source>
</evidence>
<sequence length="218" mass="24794">MGKGVKDKLITAHSGSDGYIDNSREFIVAMLESGIEAFEIDCQISDNQRIYLSHDEVEDTRNCLGLDDVFKLMSDSSNQTIIMNIDCKNNNIGPLAISLAKKYSLAHRIVLSGSLNIEDYDETHRNQLFYNIDNSLPFDENTSLYDLEIVLDKLRKNGITIIQSFYGLVNQEIVDVVKKFGMKLSVWTVNEEDLIDDFFKLGCFNVTTRVALQYLNKK</sequence>
<dbReference type="Proteomes" id="UP000571018">
    <property type="component" value="Unassembled WGS sequence"/>
</dbReference>
<accession>A0A839A4N3</accession>
<organism evidence="1 2">
    <name type="scientific">Ruoffia halotolerans</name>
    <dbReference type="NCBI Taxonomy" id="2748684"/>
    <lineage>
        <taxon>Bacteria</taxon>
        <taxon>Bacillati</taxon>
        <taxon>Bacillota</taxon>
        <taxon>Bacilli</taxon>
        <taxon>Lactobacillales</taxon>
        <taxon>Aerococcaceae</taxon>
        <taxon>Ruoffia</taxon>
    </lineage>
</organism>
<gene>
    <name evidence="1" type="ORF">HW423_03930</name>
</gene>
<dbReference type="Gene3D" id="3.20.20.190">
    <property type="entry name" value="Phosphatidylinositol (PI) phosphodiesterase"/>
    <property type="match status" value="1"/>
</dbReference>
<name>A0A839A4N3_9LACT</name>
<dbReference type="EMBL" id="JACAOA010000007">
    <property type="protein sequence ID" value="MBA5728932.1"/>
    <property type="molecule type" value="Genomic_DNA"/>
</dbReference>
<dbReference type="RefSeq" id="WP_218930649.1">
    <property type="nucleotide sequence ID" value="NZ_JACAOA010000007.1"/>
</dbReference>
<dbReference type="AlphaFoldDB" id="A0A839A4N3"/>